<dbReference type="InterPro" id="IPR000683">
    <property type="entry name" value="Gfo/Idh/MocA-like_OxRdtase_N"/>
</dbReference>
<dbReference type="EMBL" id="JACRSY010000050">
    <property type="protein sequence ID" value="MBC8581413.1"/>
    <property type="molecule type" value="Genomic_DNA"/>
</dbReference>
<proteinExistence type="inferred from homology"/>
<dbReference type="RefSeq" id="WP_249334335.1">
    <property type="nucleotide sequence ID" value="NZ_JACRSY010000050.1"/>
</dbReference>
<evidence type="ECO:0000259" key="2">
    <source>
        <dbReference type="Pfam" id="PF01408"/>
    </source>
</evidence>
<dbReference type="Pfam" id="PF02894">
    <property type="entry name" value="GFO_IDH_MocA_C"/>
    <property type="match status" value="1"/>
</dbReference>
<keyword evidence="5" id="KW-1185">Reference proteome</keyword>
<dbReference type="InterPro" id="IPR052515">
    <property type="entry name" value="Gfo/Idh/MocA_Oxidoreductase"/>
</dbReference>
<feature type="domain" description="Gfo/Idh/MocA-like oxidoreductase C-terminal" evidence="3">
    <location>
        <begin position="143"/>
        <end position="350"/>
    </location>
</feature>
<dbReference type="Gene3D" id="3.40.50.720">
    <property type="entry name" value="NAD(P)-binding Rossmann-like Domain"/>
    <property type="match status" value="1"/>
</dbReference>
<dbReference type="PANTHER" id="PTHR43249:SF1">
    <property type="entry name" value="D-GLUCOSIDE 3-DEHYDROGENASE"/>
    <property type="match status" value="1"/>
</dbReference>
<dbReference type="SUPFAM" id="SSF51735">
    <property type="entry name" value="NAD(P)-binding Rossmann-fold domains"/>
    <property type="match status" value="1"/>
</dbReference>
<comment type="caution">
    <text evidence="4">The sequence shown here is derived from an EMBL/GenBank/DDBJ whole genome shotgun (WGS) entry which is preliminary data.</text>
</comment>
<dbReference type="PANTHER" id="PTHR43249">
    <property type="entry name" value="UDP-N-ACETYL-2-AMINO-2-DEOXY-D-GLUCURONATE OXIDASE"/>
    <property type="match status" value="1"/>
</dbReference>
<dbReference type="InterPro" id="IPR036291">
    <property type="entry name" value="NAD(P)-bd_dom_sf"/>
</dbReference>
<dbReference type="GO" id="GO:0000166">
    <property type="term" value="F:nucleotide binding"/>
    <property type="evidence" value="ECO:0007669"/>
    <property type="project" value="InterPro"/>
</dbReference>
<dbReference type="AlphaFoldDB" id="A0A926EJI1"/>
<accession>A0A926EJI1</accession>
<dbReference type="InterPro" id="IPR004104">
    <property type="entry name" value="Gfo/Idh/MocA-like_OxRdtase_C"/>
</dbReference>
<feature type="domain" description="Gfo/Idh/MocA-like oxidoreductase N-terminal" evidence="2">
    <location>
        <begin position="4"/>
        <end position="123"/>
    </location>
</feature>
<dbReference type="SUPFAM" id="SSF55347">
    <property type="entry name" value="Glyceraldehyde-3-phosphate dehydrogenase-like, C-terminal domain"/>
    <property type="match status" value="1"/>
</dbReference>
<evidence type="ECO:0000313" key="4">
    <source>
        <dbReference type="EMBL" id="MBC8581413.1"/>
    </source>
</evidence>
<dbReference type="Pfam" id="PF01408">
    <property type="entry name" value="GFO_IDH_MocA"/>
    <property type="match status" value="1"/>
</dbReference>
<evidence type="ECO:0000259" key="3">
    <source>
        <dbReference type="Pfam" id="PF02894"/>
    </source>
</evidence>
<evidence type="ECO:0000256" key="1">
    <source>
        <dbReference type="ARBA" id="ARBA00010928"/>
    </source>
</evidence>
<dbReference type="Proteomes" id="UP000655830">
    <property type="component" value="Unassembled WGS sequence"/>
</dbReference>
<name>A0A926EJI1_9FIRM</name>
<comment type="similarity">
    <text evidence="1">Belongs to the Gfo/Idh/MocA family.</text>
</comment>
<evidence type="ECO:0000313" key="5">
    <source>
        <dbReference type="Proteomes" id="UP000655830"/>
    </source>
</evidence>
<protein>
    <submittedName>
        <fullName evidence="4">Gfo/Idh/MocA family oxidoreductase</fullName>
    </submittedName>
</protein>
<sequence>MSKIKVGIIGTGSISHLHIQGYLKNPDVELYALCDINEERVKAVGEKYKVSRIYTDMNEMLKLEELDAVSVCTWNSAHAPCSIAALKAGKHVICEKPMAMNAEEARAMKKAADEAGKLLMIGFVRRFGNDANIIKDYQSTDFLGDIYYAKATYLRRKGNPGGWFGDKSRSGGGPLIDLGVHVIDLTRFLMDNPKPVSVYGATFQKLFDRKNIKGGTGYCSMEKTNHDVCDVEDLATAMIRYDNGAVVSIEASFSLNIKKDEGIIELFGTKGGAKLSPELEMYTEINDYMVDVQLAAKTALDFDGLFDNEINHFVDCVKGETQCISPAEHGIEIMTILDAIYESARTGHEVIIE</sequence>
<dbReference type="Gene3D" id="3.30.360.10">
    <property type="entry name" value="Dihydrodipicolinate Reductase, domain 2"/>
    <property type="match status" value="1"/>
</dbReference>
<gene>
    <name evidence="4" type="ORF">H8718_18140</name>
</gene>
<organism evidence="4 5">
    <name type="scientific">Zhenhengia yiwuensis</name>
    <dbReference type="NCBI Taxonomy" id="2763666"/>
    <lineage>
        <taxon>Bacteria</taxon>
        <taxon>Bacillati</taxon>
        <taxon>Bacillota</taxon>
        <taxon>Clostridia</taxon>
        <taxon>Lachnospirales</taxon>
        <taxon>Lachnospiraceae</taxon>
        <taxon>Zhenhengia</taxon>
    </lineage>
</organism>
<reference evidence="4" key="1">
    <citation type="submission" date="2020-08" db="EMBL/GenBank/DDBJ databases">
        <title>Genome public.</title>
        <authorList>
            <person name="Liu C."/>
            <person name="Sun Q."/>
        </authorList>
    </citation>
    <scope>NUCLEOTIDE SEQUENCE</scope>
    <source>
        <strain evidence="4">NSJ-12</strain>
    </source>
</reference>